<keyword evidence="9" id="KW-1185">Reference proteome</keyword>
<dbReference type="Pfam" id="PF13923">
    <property type="entry name" value="zf-C3HC4_2"/>
    <property type="match status" value="1"/>
</dbReference>
<reference evidence="8 9" key="1">
    <citation type="submission" date="2024-02" db="EMBL/GenBank/DDBJ databases">
        <authorList>
            <person name="Daric V."/>
            <person name="Darras S."/>
        </authorList>
    </citation>
    <scope>NUCLEOTIDE SEQUENCE [LARGE SCALE GENOMIC DNA]</scope>
</reference>
<evidence type="ECO:0000256" key="1">
    <source>
        <dbReference type="ARBA" id="ARBA00022723"/>
    </source>
</evidence>
<sequence>MEATQVKQHIKLMKEILTCPICKEPYKTAMMIDLCSHNFCSLCIRRYFNIKQECPICGQDVSSSNLAPNRIVDTMMQHHNQLSSLLQISSKSTGENKLLHDEADIMLTTDTAFNPKPANSMQPSVVLNRLTETDSISSKTKQDENDDISLQNTPDFSLGIAEFCTQSQGFSLPLTVDDKDTFSGSCDMFVPYTTSEDFTKTCDSNHEIEESLMLAQPVVLVKDEVSPVVKLSRLPENFASTRANENQGDSDMESVETREERNSSLRQNTPKRYKRNNPQVTKLAYNMLSLRGLQRKLREIGLPADGDKLELKRRHQEFLIKYQAEQDKLQPRRISILIEELIQEDERRRASEAVTSRQLEYPCSIQNEADRRVVAAKL</sequence>
<dbReference type="InterPro" id="IPR039577">
    <property type="entry name" value="Rad18"/>
</dbReference>
<evidence type="ECO:0000313" key="9">
    <source>
        <dbReference type="Proteomes" id="UP001642483"/>
    </source>
</evidence>
<feature type="domain" description="SAP" evidence="7">
    <location>
        <begin position="285"/>
        <end position="319"/>
    </location>
</feature>
<evidence type="ECO:0000313" key="8">
    <source>
        <dbReference type="EMBL" id="CAK8683133.1"/>
    </source>
</evidence>
<dbReference type="InterPro" id="IPR003034">
    <property type="entry name" value="SAP_dom"/>
</dbReference>
<evidence type="ECO:0000259" key="6">
    <source>
        <dbReference type="PROSITE" id="PS50089"/>
    </source>
</evidence>
<dbReference type="SMART" id="SM00513">
    <property type="entry name" value="SAP"/>
    <property type="match status" value="1"/>
</dbReference>
<evidence type="ECO:0000256" key="2">
    <source>
        <dbReference type="ARBA" id="ARBA00022771"/>
    </source>
</evidence>
<name>A0ABP0FWU4_CLALP</name>
<dbReference type="InterPro" id="IPR017907">
    <property type="entry name" value="Znf_RING_CS"/>
</dbReference>
<evidence type="ECO:0000256" key="4">
    <source>
        <dbReference type="PROSITE-ProRule" id="PRU00175"/>
    </source>
</evidence>
<keyword evidence="2 4" id="KW-0863">Zinc-finger</keyword>
<evidence type="ECO:0000256" key="3">
    <source>
        <dbReference type="ARBA" id="ARBA00022833"/>
    </source>
</evidence>
<dbReference type="Pfam" id="PF02037">
    <property type="entry name" value="SAP"/>
    <property type="match status" value="1"/>
</dbReference>
<dbReference type="PROSITE" id="PS50800">
    <property type="entry name" value="SAP"/>
    <property type="match status" value="1"/>
</dbReference>
<dbReference type="EMBL" id="CAWYQH010000096">
    <property type="protein sequence ID" value="CAK8683133.1"/>
    <property type="molecule type" value="Genomic_DNA"/>
</dbReference>
<proteinExistence type="predicted"/>
<keyword evidence="1" id="KW-0479">Metal-binding</keyword>
<keyword evidence="3" id="KW-0862">Zinc</keyword>
<dbReference type="SMART" id="SM00184">
    <property type="entry name" value="RING"/>
    <property type="match status" value="1"/>
</dbReference>
<dbReference type="InterPro" id="IPR013083">
    <property type="entry name" value="Znf_RING/FYVE/PHD"/>
</dbReference>
<dbReference type="Proteomes" id="UP001642483">
    <property type="component" value="Unassembled WGS sequence"/>
</dbReference>
<feature type="domain" description="RING-type" evidence="6">
    <location>
        <begin position="19"/>
        <end position="57"/>
    </location>
</feature>
<organism evidence="8 9">
    <name type="scientific">Clavelina lepadiformis</name>
    <name type="common">Light-bulb sea squirt</name>
    <name type="synonym">Ascidia lepadiformis</name>
    <dbReference type="NCBI Taxonomy" id="159417"/>
    <lineage>
        <taxon>Eukaryota</taxon>
        <taxon>Metazoa</taxon>
        <taxon>Chordata</taxon>
        <taxon>Tunicata</taxon>
        <taxon>Ascidiacea</taxon>
        <taxon>Aplousobranchia</taxon>
        <taxon>Clavelinidae</taxon>
        <taxon>Clavelina</taxon>
    </lineage>
</organism>
<dbReference type="PROSITE" id="PS00518">
    <property type="entry name" value="ZF_RING_1"/>
    <property type="match status" value="1"/>
</dbReference>
<dbReference type="PROSITE" id="PS50089">
    <property type="entry name" value="ZF_RING_2"/>
    <property type="match status" value="1"/>
</dbReference>
<dbReference type="SUPFAM" id="SSF57850">
    <property type="entry name" value="RING/U-box"/>
    <property type="match status" value="1"/>
</dbReference>
<dbReference type="InterPro" id="IPR001841">
    <property type="entry name" value="Znf_RING"/>
</dbReference>
<feature type="region of interest" description="Disordered" evidence="5">
    <location>
        <begin position="240"/>
        <end position="273"/>
    </location>
</feature>
<accession>A0ABP0FWU4</accession>
<evidence type="ECO:0000256" key="5">
    <source>
        <dbReference type="SAM" id="MobiDB-lite"/>
    </source>
</evidence>
<comment type="caution">
    <text evidence="8">The sequence shown here is derived from an EMBL/GenBank/DDBJ whole genome shotgun (WGS) entry which is preliminary data.</text>
</comment>
<dbReference type="PANTHER" id="PTHR14134:SF2">
    <property type="entry name" value="E3 UBIQUITIN-PROTEIN LIGASE RAD18"/>
    <property type="match status" value="1"/>
</dbReference>
<gene>
    <name evidence="8" type="ORF">CVLEPA_LOCUS14237</name>
</gene>
<evidence type="ECO:0008006" key="10">
    <source>
        <dbReference type="Google" id="ProtNLM"/>
    </source>
</evidence>
<protein>
    <recommendedName>
        <fullName evidence="10">Postreplication repair E3 ubiquitin-protein ligase RAD18</fullName>
    </recommendedName>
</protein>
<evidence type="ECO:0000259" key="7">
    <source>
        <dbReference type="PROSITE" id="PS50800"/>
    </source>
</evidence>
<dbReference type="PANTHER" id="PTHR14134">
    <property type="entry name" value="E3 UBIQUITIN-PROTEIN LIGASE RAD18"/>
    <property type="match status" value="1"/>
</dbReference>
<dbReference type="Gene3D" id="3.30.40.10">
    <property type="entry name" value="Zinc/RING finger domain, C3HC4 (zinc finger)"/>
    <property type="match status" value="1"/>
</dbReference>